<dbReference type="RefSeq" id="WP_145088359.1">
    <property type="nucleotide sequence ID" value="NZ_CP036274.1"/>
</dbReference>
<dbReference type="Pfam" id="PF02517">
    <property type="entry name" value="Rce1-like"/>
    <property type="match status" value="1"/>
</dbReference>
<protein>
    <submittedName>
        <fullName evidence="3">CAAX amino terminal protease self-immunity</fullName>
    </submittedName>
</protein>
<feature type="transmembrane region" description="Helical" evidence="1">
    <location>
        <begin position="237"/>
        <end position="255"/>
    </location>
</feature>
<feature type="transmembrane region" description="Helical" evidence="1">
    <location>
        <begin position="180"/>
        <end position="200"/>
    </location>
</feature>
<dbReference type="InterPro" id="IPR003675">
    <property type="entry name" value="Rce1/LyrA-like_dom"/>
</dbReference>
<evidence type="ECO:0000259" key="2">
    <source>
        <dbReference type="Pfam" id="PF02517"/>
    </source>
</evidence>
<feature type="transmembrane region" description="Helical" evidence="1">
    <location>
        <begin position="293"/>
        <end position="316"/>
    </location>
</feature>
<dbReference type="AlphaFoldDB" id="A0A517YB65"/>
<organism evidence="3 4">
    <name type="scientific">Anatilimnocola aggregata</name>
    <dbReference type="NCBI Taxonomy" id="2528021"/>
    <lineage>
        <taxon>Bacteria</taxon>
        <taxon>Pseudomonadati</taxon>
        <taxon>Planctomycetota</taxon>
        <taxon>Planctomycetia</taxon>
        <taxon>Pirellulales</taxon>
        <taxon>Pirellulaceae</taxon>
        <taxon>Anatilimnocola</taxon>
    </lineage>
</organism>
<keyword evidence="4" id="KW-1185">Reference proteome</keyword>
<feature type="transmembrane region" description="Helical" evidence="1">
    <location>
        <begin position="40"/>
        <end position="73"/>
    </location>
</feature>
<evidence type="ECO:0000313" key="3">
    <source>
        <dbReference type="EMBL" id="QDU27488.1"/>
    </source>
</evidence>
<keyword evidence="1" id="KW-0812">Transmembrane</keyword>
<dbReference type="Proteomes" id="UP000315017">
    <property type="component" value="Chromosome"/>
</dbReference>
<dbReference type="GO" id="GO:0004175">
    <property type="term" value="F:endopeptidase activity"/>
    <property type="evidence" value="ECO:0007669"/>
    <property type="project" value="UniProtKB-ARBA"/>
</dbReference>
<proteinExistence type="predicted"/>
<accession>A0A517YB65</accession>
<feature type="transmembrane region" description="Helical" evidence="1">
    <location>
        <begin position="93"/>
        <end position="117"/>
    </location>
</feature>
<gene>
    <name evidence="3" type="ORF">ETAA8_25760</name>
</gene>
<keyword evidence="3" id="KW-0378">Hydrolase</keyword>
<feature type="domain" description="CAAX prenyl protease 2/Lysostaphin resistance protein A-like" evidence="2">
    <location>
        <begin position="183"/>
        <end position="272"/>
    </location>
</feature>
<keyword evidence="1" id="KW-0472">Membrane</keyword>
<feature type="transmembrane region" description="Helical" evidence="1">
    <location>
        <begin position="212"/>
        <end position="231"/>
    </location>
</feature>
<dbReference type="GO" id="GO:0006508">
    <property type="term" value="P:proteolysis"/>
    <property type="evidence" value="ECO:0007669"/>
    <property type="project" value="UniProtKB-KW"/>
</dbReference>
<name>A0A517YB65_9BACT</name>
<dbReference type="PANTHER" id="PTHR36435">
    <property type="entry name" value="SLR1288 PROTEIN"/>
    <property type="match status" value="1"/>
</dbReference>
<evidence type="ECO:0000313" key="4">
    <source>
        <dbReference type="Proteomes" id="UP000315017"/>
    </source>
</evidence>
<feature type="transmembrane region" description="Helical" evidence="1">
    <location>
        <begin position="138"/>
        <end position="160"/>
    </location>
</feature>
<feature type="transmembrane region" description="Helical" evidence="1">
    <location>
        <begin position="262"/>
        <end position="281"/>
    </location>
</feature>
<evidence type="ECO:0000256" key="1">
    <source>
        <dbReference type="SAM" id="Phobius"/>
    </source>
</evidence>
<dbReference type="KEGG" id="aagg:ETAA8_25760"/>
<keyword evidence="1" id="KW-1133">Transmembrane helix</keyword>
<keyword evidence="3" id="KW-0645">Protease</keyword>
<dbReference type="EMBL" id="CP036274">
    <property type="protein sequence ID" value="QDU27488.1"/>
    <property type="molecule type" value="Genomic_DNA"/>
</dbReference>
<sequence length="335" mass="34642">MSTGIALALESSESALPATSSAASAVPSYSPSSAPSKPRIWTVFTTLFVAALVGQIAVIMAFVIAGIVIAISFGPQGLDPSAMKTHAQEVFQQPLMALLVTVIPFQLGMGTLVLLAASCSPEPFQQRLGLLAPTGRNFTGLGLATLACFTLSTALAVMIGSTLLLGQPAASPTSAAVSESAWWTIVLVAVILSVLPVLVEEIVFRGYVQRRLLARWSPTTAIAVSTLLFAILHADSLQHIVAVIPLGIVTGLLAYRTNSVKPGMLVHAIHNMGAVACGALTRALTPLLGDEQAGLVIIGLIVLLALVGLPSALSLLRRTAVNPESQPLALPQPAI</sequence>
<dbReference type="PANTHER" id="PTHR36435:SF1">
    <property type="entry name" value="CAAX AMINO TERMINAL PROTEASE FAMILY PROTEIN"/>
    <property type="match status" value="1"/>
</dbReference>
<reference evidence="3 4" key="1">
    <citation type="submission" date="2019-02" db="EMBL/GenBank/DDBJ databases">
        <title>Deep-cultivation of Planctomycetes and their phenomic and genomic characterization uncovers novel biology.</title>
        <authorList>
            <person name="Wiegand S."/>
            <person name="Jogler M."/>
            <person name="Boedeker C."/>
            <person name="Pinto D."/>
            <person name="Vollmers J."/>
            <person name="Rivas-Marin E."/>
            <person name="Kohn T."/>
            <person name="Peeters S.H."/>
            <person name="Heuer A."/>
            <person name="Rast P."/>
            <person name="Oberbeckmann S."/>
            <person name="Bunk B."/>
            <person name="Jeske O."/>
            <person name="Meyerdierks A."/>
            <person name="Storesund J.E."/>
            <person name="Kallscheuer N."/>
            <person name="Luecker S."/>
            <person name="Lage O.M."/>
            <person name="Pohl T."/>
            <person name="Merkel B.J."/>
            <person name="Hornburger P."/>
            <person name="Mueller R.-W."/>
            <person name="Bruemmer F."/>
            <person name="Labrenz M."/>
            <person name="Spormann A.M."/>
            <person name="Op den Camp H."/>
            <person name="Overmann J."/>
            <person name="Amann R."/>
            <person name="Jetten M.S.M."/>
            <person name="Mascher T."/>
            <person name="Medema M.H."/>
            <person name="Devos D.P."/>
            <person name="Kaster A.-K."/>
            <person name="Ovreas L."/>
            <person name="Rohde M."/>
            <person name="Galperin M.Y."/>
            <person name="Jogler C."/>
        </authorList>
    </citation>
    <scope>NUCLEOTIDE SEQUENCE [LARGE SCALE GENOMIC DNA]</scope>
    <source>
        <strain evidence="3 4">ETA_A8</strain>
    </source>
</reference>
<dbReference type="GO" id="GO:0080120">
    <property type="term" value="P:CAAX-box protein maturation"/>
    <property type="evidence" value="ECO:0007669"/>
    <property type="project" value="UniProtKB-ARBA"/>
</dbReference>
<dbReference type="InterPro" id="IPR052710">
    <property type="entry name" value="CAAX_protease"/>
</dbReference>
<dbReference type="OrthoDB" id="2035856at2"/>